<keyword evidence="2" id="KW-0472">Membrane</keyword>
<dbReference type="AlphaFoldDB" id="A0A6C0KMY0"/>
<evidence type="ECO:0000256" key="1">
    <source>
        <dbReference type="SAM" id="MobiDB-lite"/>
    </source>
</evidence>
<reference evidence="3" key="1">
    <citation type="journal article" date="2020" name="Nature">
        <title>Giant virus diversity and host interactions through global metagenomics.</title>
        <authorList>
            <person name="Schulz F."/>
            <person name="Roux S."/>
            <person name="Paez-Espino D."/>
            <person name="Jungbluth S."/>
            <person name="Walsh D.A."/>
            <person name="Denef V.J."/>
            <person name="McMahon K.D."/>
            <person name="Konstantinidis K.T."/>
            <person name="Eloe-Fadrosh E.A."/>
            <person name="Kyrpides N.C."/>
            <person name="Woyke T."/>
        </authorList>
    </citation>
    <scope>NUCLEOTIDE SEQUENCE</scope>
    <source>
        <strain evidence="3">GVMAG-S-3300012919-55</strain>
    </source>
</reference>
<feature type="transmembrane region" description="Helical" evidence="2">
    <location>
        <begin position="7"/>
        <end position="25"/>
    </location>
</feature>
<keyword evidence="2" id="KW-0812">Transmembrane</keyword>
<keyword evidence="2" id="KW-1133">Transmembrane helix</keyword>
<dbReference type="EMBL" id="MN740917">
    <property type="protein sequence ID" value="QHU17698.1"/>
    <property type="molecule type" value="Genomic_DNA"/>
</dbReference>
<feature type="compositionally biased region" description="Low complexity" evidence="1">
    <location>
        <begin position="321"/>
        <end position="341"/>
    </location>
</feature>
<protein>
    <submittedName>
        <fullName evidence="3">Uncharacterized protein</fullName>
    </submittedName>
</protein>
<evidence type="ECO:0000313" key="3">
    <source>
        <dbReference type="EMBL" id="QHU17698.1"/>
    </source>
</evidence>
<organism evidence="3">
    <name type="scientific">viral metagenome</name>
    <dbReference type="NCBI Taxonomy" id="1070528"/>
    <lineage>
        <taxon>unclassified sequences</taxon>
        <taxon>metagenomes</taxon>
        <taxon>organismal metagenomes</taxon>
    </lineage>
</organism>
<evidence type="ECO:0000256" key="2">
    <source>
        <dbReference type="SAM" id="Phobius"/>
    </source>
</evidence>
<name>A0A6C0KMY0_9ZZZZ</name>
<feature type="region of interest" description="Disordered" evidence="1">
    <location>
        <begin position="320"/>
        <end position="341"/>
    </location>
</feature>
<sequence length="402" mass="44518">MSKIKKLCIILLGVFILLPILLMFFNRTLQEGMTTEEYVVEVMQQAENSASEKISGQVNINQEEALELARNVSSMVFGTKSNGLSNVNISRTVAASTASIVADKAVDKYIETSNYSESRQYGIDITEDIWNQEITKQASQSIEEKQKIIQEPSIPMDLSDIDTSTFTSEYITALNEFKAAYDNVSKLQLYSYQNLNQNVENLGMFDIKILLNLSGEQAWNKPTIESLQTATDTINTAITNYIDTDINDKISAMSLLFELFILFGMITREDLLSQNNDAIQNAMQISLKSTIPQCKNYMTQSVGGDTTAFPSDSCLAELQSTTEQATTEQATTEQATTEQATTEQANNNFKCVADNGANIGEPLCCGQQGVVQNTKYNCPAEYPKCFGYVCGESWGQCTKNTN</sequence>
<proteinExistence type="predicted"/>
<accession>A0A6C0KMY0</accession>